<gene>
    <name evidence="2" type="ORF">TPC1_31114</name>
</gene>
<dbReference type="AlphaFoldDB" id="A0A146K173"/>
<keyword evidence="1" id="KW-0175">Coiled coil</keyword>
<feature type="coiled-coil region" evidence="1">
    <location>
        <begin position="326"/>
        <end position="360"/>
    </location>
</feature>
<evidence type="ECO:0000313" key="2">
    <source>
        <dbReference type="EMBL" id="JAP89391.1"/>
    </source>
</evidence>
<protein>
    <submittedName>
        <fullName evidence="2">Uncharacterized protein</fullName>
    </submittedName>
</protein>
<evidence type="ECO:0000256" key="1">
    <source>
        <dbReference type="SAM" id="Coils"/>
    </source>
</evidence>
<accession>A0A146K173</accession>
<name>A0A146K173_9EUKA</name>
<feature type="non-terminal residue" evidence="2">
    <location>
        <position position="1"/>
    </location>
</feature>
<feature type="non-terminal residue" evidence="2">
    <location>
        <position position="413"/>
    </location>
</feature>
<organism evidence="2">
    <name type="scientific">Trepomonas sp. PC1</name>
    <dbReference type="NCBI Taxonomy" id="1076344"/>
    <lineage>
        <taxon>Eukaryota</taxon>
        <taxon>Metamonada</taxon>
        <taxon>Diplomonadida</taxon>
        <taxon>Hexamitidae</taxon>
        <taxon>Hexamitinae</taxon>
        <taxon>Trepomonas</taxon>
    </lineage>
</organism>
<proteinExistence type="predicted"/>
<feature type="coiled-coil region" evidence="1">
    <location>
        <begin position="253"/>
        <end position="280"/>
    </location>
</feature>
<sequence>RNKSRNTTRVSPFLKNLQVITNRDPMSPAKAQQQLLPKPLQAIRTTTQNTIKQQLIKDNIDKLPDIRSIKLLMPNEFQEYSAQVRNLMCTTMVLTVKTENMKKELEEKQYEMLQKEARAEAEFQQSQVSKKKVFLKENEVPITKLVSLNDELNITNRKIQKTVQLLELHQESRGIIQKVLSIKQEHSQPTQQVPQQYERFFNEKLFEFQSHQLQKVMDQKTQIMQTSLNKVANIMDQVQIPNSSQTQFNYQLIADLQVKLEQIKKQNLQVQKQRRNIKNDPVVDILYHDVKLSKQVQFQQDSVILDAFQLLLFKLLKQSQTIPFYLKEFDQKIDICQQKIEKLKKNKEIYQKTLLKLNQQYFRDVQQQYKNEPKPLKQREIQVKKVINRKITSQKKEIKREIHEQDENETKYE</sequence>
<reference evidence="2" key="1">
    <citation type="submission" date="2015-07" db="EMBL/GenBank/DDBJ databases">
        <title>Adaptation to a free-living lifestyle via gene acquisitions in the diplomonad Trepomonas sp. PC1.</title>
        <authorList>
            <person name="Xu F."/>
            <person name="Jerlstrom-Hultqvist J."/>
            <person name="Kolisko M."/>
            <person name="Simpson A.G.B."/>
            <person name="Roger A.J."/>
            <person name="Svard S.G."/>
            <person name="Andersson J.O."/>
        </authorList>
    </citation>
    <scope>NUCLEOTIDE SEQUENCE</scope>
    <source>
        <strain evidence="2">PC1</strain>
    </source>
</reference>
<dbReference type="EMBL" id="GDID01007215">
    <property type="protein sequence ID" value="JAP89391.1"/>
    <property type="molecule type" value="Transcribed_RNA"/>
</dbReference>